<evidence type="ECO:0000313" key="4">
    <source>
        <dbReference type="Proteomes" id="UP000221394"/>
    </source>
</evidence>
<dbReference type="OrthoDB" id="155529at2"/>
<feature type="transmembrane region" description="Helical" evidence="1">
    <location>
        <begin position="313"/>
        <end position="337"/>
    </location>
</feature>
<dbReference type="AlphaFoldDB" id="A0A2A9ECW1"/>
<dbReference type="InterPro" id="IPR036691">
    <property type="entry name" value="Endo/exonu/phosph_ase_sf"/>
</dbReference>
<keyword evidence="3" id="KW-0378">Hydrolase</keyword>
<accession>A0A2A9ECW1</accession>
<keyword evidence="3" id="KW-0269">Exonuclease</keyword>
<dbReference type="GO" id="GO:0016020">
    <property type="term" value="C:membrane"/>
    <property type="evidence" value="ECO:0007669"/>
    <property type="project" value="GOC"/>
</dbReference>
<dbReference type="GO" id="GO:0004527">
    <property type="term" value="F:exonuclease activity"/>
    <property type="evidence" value="ECO:0007669"/>
    <property type="project" value="UniProtKB-KW"/>
</dbReference>
<dbReference type="EMBL" id="PDJH01000001">
    <property type="protein sequence ID" value="PFG36115.1"/>
    <property type="molecule type" value="Genomic_DNA"/>
</dbReference>
<dbReference type="PANTHER" id="PTHR14859:SF1">
    <property type="entry name" value="PGAP2-INTERACTING PROTEIN"/>
    <property type="match status" value="1"/>
</dbReference>
<keyword evidence="3" id="KW-0540">Nuclease</keyword>
<feature type="transmembrane region" description="Helical" evidence="1">
    <location>
        <begin position="216"/>
        <end position="238"/>
    </location>
</feature>
<comment type="caution">
    <text evidence="3">The sequence shown here is derived from an EMBL/GenBank/DDBJ whole genome shotgun (WGS) entry which is preliminary data.</text>
</comment>
<dbReference type="PANTHER" id="PTHR14859">
    <property type="entry name" value="CALCOFLUOR WHITE HYPERSENSITIVE PROTEIN PRECURSOR"/>
    <property type="match status" value="1"/>
</dbReference>
<feature type="transmembrane region" description="Helical" evidence="1">
    <location>
        <begin position="396"/>
        <end position="417"/>
    </location>
</feature>
<dbReference type="SUPFAM" id="SSF56219">
    <property type="entry name" value="DNase I-like"/>
    <property type="match status" value="1"/>
</dbReference>
<dbReference type="GO" id="GO:0004519">
    <property type="term" value="F:endonuclease activity"/>
    <property type="evidence" value="ECO:0007669"/>
    <property type="project" value="UniProtKB-KW"/>
</dbReference>
<protein>
    <submittedName>
        <fullName evidence="3">Endonuclease/exonuclease/phosphatase family metal-dependent hydrolase</fullName>
    </submittedName>
</protein>
<dbReference type="GO" id="GO:0006506">
    <property type="term" value="P:GPI anchor biosynthetic process"/>
    <property type="evidence" value="ECO:0007669"/>
    <property type="project" value="TreeGrafter"/>
</dbReference>
<feature type="domain" description="Endonuclease/exonuclease/phosphatase" evidence="2">
    <location>
        <begin position="442"/>
        <end position="660"/>
    </location>
</feature>
<keyword evidence="1" id="KW-1133">Transmembrane helix</keyword>
<dbReference type="RefSeq" id="WP_098457330.1">
    <property type="nucleotide sequence ID" value="NZ_PDJH01000001.1"/>
</dbReference>
<dbReference type="Proteomes" id="UP000221394">
    <property type="component" value="Unassembled WGS sequence"/>
</dbReference>
<name>A0A2A9ECW1_9MICO</name>
<keyword evidence="1" id="KW-0812">Transmembrane</keyword>
<keyword evidence="4" id="KW-1185">Reference proteome</keyword>
<feature type="transmembrane region" description="Helical" evidence="1">
    <location>
        <begin position="343"/>
        <end position="363"/>
    </location>
</feature>
<dbReference type="InterPro" id="IPR005135">
    <property type="entry name" value="Endo/exonuclease/phosphatase"/>
</dbReference>
<feature type="transmembrane region" description="Helical" evidence="1">
    <location>
        <begin position="277"/>
        <end position="301"/>
    </location>
</feature>
<evidence type="ECO:0000259" key="2">
    <source>
        <dbReference type="Pfam" id="PF03372"/>
    </source>
</evidence>
<feature type="transmembrane region" description="Helical" evidence="1">
    <location>
        <begin position="71"/>
        <end position="89"/>
    </location>
</feature>
<evidence type="ECO:0000313" key="3">
    <source>
        <dbReference type="EMBL" id="PFG36115.1"/>
    </source>
</evidence>
<sequence>MTFPRKAAASFTLLALVAAIAVELVRATGPMFDRAFSAGIVVVALTALGTYVAPGLVAALLVRGRPVTGRTVLVGVALLAVARVAVQATGGVPRYWVTLAAAALAIGVLVVAVVRSVRVLGAAPAALAVTIGAALATGVSLVLGTWDAIWRSGAGGWVPTALMLAAAVACAWAVRADDTTGAADARPGRLWVLGPYLGVTLMVVLNPAYLASQLGLPLTVVTIALGAGGVLAAALTLWSLPRQAAFLPAALRAVVLVAAAAFVLFPVTAEGEAAGTLLAIGLAVVVALLVAVSTTSLATAWDGAAQERGPRRAGAALAGTASAVGLGIILPLLVYQVDYDVPLGFPNALVILAAVVVVALGGLRRGTRPAGVPAHAAGDPAHAVDGPAEPAGTRSAWLPAVPVLAVAAALVLAGAVVNRVQVEQPARVAGGAPDAPITVLDWNLHYGVTQEPGFDLGRMADVINASGAQVVALQEVSRGWIMGGGADMLTYLERATGMRAVAAPAADRQFVNALLVSPSVGEPQDVVRTRLPYGDGPQQRSAITATVRNDAGTPFVVTSAHLQHRDENTPTRLQQLDVLMSADIASSPAAVLAGDFNSEPGWAEIDYVQAAGYVSAQDTAGDPSHLTFPAWEPEVRIDWVFGKGVTFSDVQVLPDGGSDHRGILATVHPVVD</sequence>
<gene>
    <name evidence="3" type="ORF">ATL41_0824</name>
</gene>
<organism evidence="3 4">
    <name type="scientific">Flavimobilis soli</name>
    <dbReference type="NCBI Taxonomy" id="442709"/>
    <lineage>
        <taxon>Bacteria</taxon>
        <taxon>Bacillati</taxon>
        <taxon>Actinomycetota</taxon>
        <taxon>Actinomycetes</taxon>
        <taxon>Micrococcales</taxon>
        <taxon>Jonesiaceae</taxon>
        <taxon>Flavimobilis</taxon>
    </lineage>
</organism>
<evidence type="ECO:0000256" key="1">
    <source>
        <dbReference type="SAM" id="Phobius"/>
    </source>
</evidence>
<keyword evidence="1" id="KW-0472">Membrane</keyword>
<reference evidence="3 4" key="1">
    <citation type="submission" date="2017-10" db="EMBL/GenBank/DDBJ databases">
        <title>Sequencing the genomes of 1000 actinobacteria strains.</title>
        <authorList>
            <person name="Klenk H.-P."/>
        </authorList>
    </citation>
    <scope>NUCLEOTIDE SEQUENCE [LARGE SCALE GENOMIC DNA]</scope>
    <source>
        <strain evidence="3 4">DSM 21574</strain>
    </source>
</reference>
<proteinExistence type="predicted"/>
<feature type="transmembrane region" description="Helical" evidence="1">
    <location>
        <begin position="156"/>
        <end position="174"/>
    </location>
</feature>
<feature type="transmembrane region" description="Helical" evidence="1">
    <location>
        <begin position="37"/>
        <end position="62"/>
    </location>
</feature>
<dbReference type="InterPro" id="IPR051916">
    <property type="entry name" value="GPI-anchor_lipid_remodeler"/>
</dbReference>
<dbReference type="Pfam" id="PF03372">
    <property type="entry name" value="Exo_endo_phos"/>
    <property type="match status" value="1"/>
</dbReference>
<dbReference type="Gene3D" id="3.60.10.10">
    <property type="entry name" value="Endonuclease/exonuclease/phosphatase"/>
    <property type="match status" value="1"/>
</dbReference>
<feature type="transmembrane region" description="Helical" evidence="1">
    <location>
        <begin position="95"/>
        <end position="114"/>
    </location>
</feature>
<feature type="transmembrane region" description="Helical" evidence="1">
    <location>
        <begin position="190"/>
        <end position="210"/>
    </location>
</feature>
<keyword evidence="3" id="KW-0255">Endonuclease</keyword>
<feature type="transmembrane region" description="Helical" evidence="1">
    <location>
        <begin position="245"/>
        <end position="265"/>
    </location>
</feature>
<feature type="transmembrane region" description="Helical" evidence="1">
    <location>
        <begin position="126"/>
        <end position="150"/>
    </location>
</feature>